<comment type="similarity">
    <text evidence="2">Belongs to the CDK2AP family.</text>
</comment>
<name>A0A6J2TDH1_DROLE</name>
<gene>
    <name evidence="7" type="primary">LOC115623107</name>
</gene>
<keyword evidence="6" id="KW-1185">Reference proteome</keyword>
<dbReference type="RefSeq" id="XP_030373173.1">
    <property type="nucleotide sequence ID" value="XM_030517313.1"/>
</dbReference>
<feature type="compositionally biased region" description="Polar residues" evidence="5">
    <location>
        <begin position="24"/>
        <end position="37"/>
    </location>
</feature>
<protein>
    <submittedName>
        <fullName evidence="7">Uncharacterized protein LOC115623107 isoform X1</fullName>
    </submittedName>
</protein>
<accession>A0A6J2TDH1</accession>
<dbReference type="PANTHER" id="PTHR22607">
    <property type="entry name" value="DELETED IN ORAL CANCER 1/CDK2-ASSOCIATED PROTEIN 1"/>
    <property type="match status" value="1"/>
</dbReference>
<comment type="subcellular location">
    <subcellularLocation>
        <location evidence="1">Nucleus</location>
    </subcellularLocation>
</comment>
<keyword evidence="3" id="KW-0597">Phosphoprotein</keyword>
<dbReference type="AlphaFoldDB" id="A0A6J2TDH1"/>
<dbReference type="GeneID" id="115623107"/>
<keyword evidence="4" id="KW-0539">Nucleus</keyword>
<reference evidence="7" key="1">
    <citation type="submission" date="2025-08" db="UniProtKB">
        <authorList>
            <consortium name="RefSeq"/>
        </authorList>
    </citation>
    <scope>IDENTIFICATION</scope>
    <source>
        <strain evidence="7">11010-0011.00</strain>
        <tissue evidence="7">Whole body</tissue>
    </source>
</reference>
<dbReference type="GO" id="GO:0005737">
    <property type="term" value="C:cytoplasm"/>
    <property type="evidence" value="ECO:0007669"/>
    <property type="project" value="TreeGrafter"/>
</dbReference>
<dbReference type="Proteomes" id="UP000504634">
    <property type="component" value="Unplaced"/>
</dbReference>
<organism evidence="6 7">
    <name type="scientific">Drosophila lebanonensis</name>
    <name type="common">Fruit fly</name>
    <name type="synonym">Scaptodrosophila lebanonensis</name>
    <dbReference type="NCBI Taxonomy" id="7225"/>
    <lineage>
        <taxon>Eukaryota</taxon>
        <taxon>Metazoa</taxon>
        <taxon>Ecdysozoa</taxon>
        <taxon>Arthropoda</taxon>
        <taxon>Hexapoda</taxon>
        <taxon>Insecta</taxon>
        <taxon>Pterygota</taxon>
        <taxon>Neoptera</taxon>
        <taxon>Endopterygota</taxon>
        <taxon>Diptera</taxon>
        <taxon>Brachycera</taxon>
        <taxon>Muscomorpha</taxon>
        <taxon>Ephydroidea</taxon>
        <taxon>Drosophilidae</taxon>
        <taxon>Scaptodrosophila</taxon>
    </lineage>
</organism>
<sequence length="221" mass="23799">MEYLDIETFRCKYSDITVTAVPNTKQHNANDANTASGATKPPKPSHPPCVEITRIPLSAPKIASFGAARPGKLPYTSSGPSPQQKLATDAVAYANEYKQVMAKLEYTKYMQSQLQLMSASGGGPPVLSLEGNIFGLGPTTPVPMGGIILEPNANIANKYNDLLTIIAGMPSNLAPSAMGLRAPKERLLRDIAHARVILRQCLILLSRESEDKSEPSHPTLY</sequence>
<feature type="region of interest" description="Disordered" evidence="5">
    <location>
        <begin position="24"/>
        <end position="48"/>
    </location>
</feature>
<evidence type="ECO:0000256" key="5">
    <source>
        <dbReference type="SAM" id="MobiDB-lite"/>
    </source>
</evidence>
<evidence type="ECO:0000256" key="3">
    <source>
        <dbReference type="ARBA" id="ARBA00022553"/>
    </source>
</evidence>
<evidence type="ECO:0000313" key="7">
    <source>
        <dbReference type="RefSeq" id="XP_030373173.1"/>
    </source>
</evidence>
<evidence type="ECO:0000256" key="2">
    <source>
        <dbReference type="ARBA" id="ARBA00008485"/>
    </source>
</evidence>
<dbReference type="OrthoDB" id="7857910at2759"/>
<proteinExistence type="inferred from homology"/>
<dbReference type="Pfam" id="PF09806">
    <property type="entry name" value="CDK2AP"/>
    <property type="match status" value="1"/>
</dbReference>
<dbReference type="Gene3D" id="6.10.140.1300">
    <property type="match status" value="1"/>
</dbReference>
<dbReference type="GO" id="GO:0005634">
    <property type="term" value="C:nucleus"/>
    <property type="evidence" value="ECO:0007669"/>
    <property type="project" value="UniProtKB-SubCell"/>
</dbReference>
<dbReference type="PANTHER" id="PTHR22607:SF3">
    <property type="entry name" value="CDK2-ASSOCIATED PROTEIN 1, ISOFORM B"/>
    <property type="match status" value="1"/>
</dbReference>
<evidence type="ECO:0000256" key="1">
    <source>
        <dbReference type="ARBA" id="ARBA00004123"/>
    </source>
</evidence>
<dbReference type="InterPro" id="IPR017266">
    <property type="entry name" value="DOC_1/2"/>
</dbReference>
<evidence type="ECO:0000256" key="4">
    <source>
        <dbReference type="ARBA" id="ARBA00023242"/>
    </source>
</evidence>
<evidence type="ECO:0000313" key="6">
    <source>
        <dbReference type="Proteomes" id="UP000504634"/>
    </source>
</evidence>